<dbReference type="InterPro" id="IPR036390">
    <property type="entry name" value="WH_DNA-bd_sf"/>
</dbReference>
<dbReference type="Gene3D" id="1.10.10.10">
    <property type="entry name" value="Winged helix-like DNA-binding domain superfamily/Winged helix DNA-binding domain"/>
    <property type="match status" value="1"/>
</dbReference>
<dbReference type="EMBL" id="JAKZFC010000001">
    <property type="protein sequence ID" value="MCH7321203.1"/>
    <property type="molecule type" value="Genomic_DNA"/>
</dbReference>
<dbReference type="SUPFAM" id="SSF46785">
    <property type="entry name" value="Winged helix' DNA-binding domain"/>
    <property type="match status" value="1"/>
</dbReference>
<dbReference type="PROSITE" id="PS50995">
    <property type="entry name" value="HTH_MARR_2"/>
    <property type="match status" value="1"/>
</dbReference>
<comment type="caution">
    <text evidence="2">The sequence shown here is derived from an EMBL/GenBank/DDBJ whole genome shotgun (WGS) entry which is preliminary data.</text>
</comment>
<feature type="domain" description="HTH marR-type" evidence="1">
    <location>
        <begin position="1"/>
        <end position="135"/>
    </location>
</feature>
<proteinExistence type="predicted"/>
<evidence type="ECO:0000259" key="1">
    <source>
        <dbReference type="PROSITE" id="PS50995"/>
    </source>
</evidence>
<protein>
    <submittedName>
        <fullName evidence="2">MarR family winged helix-turn-helix transcriptional regulator</fullName>
    </submittedName>
</protein>
<gene>
    <name evidence="2" type="ORF">LZ480_04795</name>
</gene>
<dbReference type="RefSeq" id="WP_241368237.1">
    <property type="nucleotide sequence ID" value="NZ_JAKZFC010000001.1"/>
</dbReference>
<sequence>MNDLIELLYRQRKQLRHVAETMWNSKYELHLTSSEWSVLKSISEGKRTVPELVVQLDITKQGVHKFLQSLQDKELIKTELVKGTKLQKVASLTDKGQDAMQKSLALDYEISEMVRASIGHEQYEQLISILGKPLISN</sequence>
<keyword evidence="3" id="KW-1185">Reference proteome</keyword>
<dbReference type="InterPro" id="IPR000835">
    <property type="entry name" value="HTH_MarR-typ"/>
</dbReference>
<reference evidence="2 3" key="1">
    <citation type="submission" date="2022-03" db="EMBL/GenBank/DDBJ databases">
        <authorList>
            <person name="Jo J.-H."/>
            <person name="Im W.-T."/>
        </authorList>
    </citation>
    <scope>NUCLEOTIDE SEQUENCE [LARGE SCALE GENOMIC DNA]</scope>
    <source>
        <strain evidence="2 3">MA9</strain>
    </source>
</reference>
<evidence type="ECO:0000313" key="3">
    <source>
        <dbReference type="Proteomes" id="UP001316087"/>
    </source>
</evidence>
<dbReference type="Proteomes" id="UP001316087">
    <property type="component" value="Unassembled WGS sequence"/>
</dbReference>
<accession>A0ABS9UB68</accession>
<evidence type="ECO:0000313" key="2">
    <source>
        <dbReference type="EMBL" id="MCH7321203.1"/>
    </source>
</evidence>
<name>A0ABS9UB68_9BACL</name>
<dbReference type="InterPro" id="IPR036388">
    <property type="entry name" value="WH-like_DNA-bd_sf"/>
</dbReference>
<organism evidence="2 3">
    <name type="scientific">Solibacillus palustris</name>
    <dbReference type="NCBI Taxonomy" id="2908203"/>
    <lineage>
        <taxon>Bacteria</taxon>
        <taxon>Bacillati</taxon>
        <taxon>Bacillota</taxon>
        <taxon>Bacilli</taxon>
        <taxon>Bacillales</taxon>
        <taxon>Caryophanaceae</taxon>
        <taxon>Solibacillus</taxon>
    </lineage>
</organism>
<dbReference type="Pfam" id="PF12802">
    <property type="entry name" value="MarR_2"/>
    <property type="match status" value="1"/>
</dbReference>